<reference evidence="2" key="1">
    <citation type="submission" date="2020-11" db="EMBL/GenBank/DDBJ databases">
        <authorList>
            <consortium name="DOE Joint Genome Institute"/>
            <person name="Ahrendt S."/>
            <person name="Riley R."/>
            <person name="Andreopoulos W."/>
            <person name="Labutti K."/>
            <person name="Pangilinan J."/>
            <person name="Ruiz-Duenas F.J."/>
            <person name="Barrasa J.M."/>
            <person name="Sanchez-Garcia M."/>
            <person name="Camarero S."/>
            <person name="Miyauchi S."/>
            <person name="Serrano A."/>
            <person name="Linde D."/>
            <person name="Babiker R."/>
            <person name="Drula E."/>
            <person name="Ayuso-Fernandez I."/>
            <person name="Pacheco R."/>
            <person name="Padilla G."/>
            <person name="Ferreira P."/>
            <person name="Barriuso J."/>
            <person name="Kellner H."/>
            <person name="Castanera R."/>
            <person name="Alfaro M."/>
            <person name="Ramirez L."/>
            <person name="Pisabarro A.G."/>
            <person name="Kuo A."/>
            <person name="Tritt A."/>
            <person name="Lipzen A."/>
            <person name="He G."/>
            <person name="Yan M."/>
            <person name="Ng V."/>
            <person name="Cullen D."/>
            <person name="Martin F."/>
            <person name="Rosso M.-N."/>
            <person name="Henrissat B."/>
            <person name="Hibbett D."/>
            <person name="Martinez A.T."/>
            <person name="Grigoriev I.V."/>
        </authorList>
    </citation>
    <scope>NUCLEOTIDE SEQUENCE</scope>
    <source>
        <strain evidence="2">AH 40177</strain>
    </source>
</reference>
<comment type="caution">
    <text evidence="2">The sequence shown here is derived from an EMBL/GenBank/DDBJ whole genome shotgun (WGS) entry which is preliminary data.</text>
</comment>
<protein>
    <submittedName>
        <fullName evidence="2">Uncharacterized protein</fullName>
    </submittedName>
</protein>
<evidence type="ECO:0000256" key="1">
    <source>
        <dbReference type="SAM" id="Phobius"/>
    </source>
</evidence>
<keyword evidence="1" id="KW-0812">Transmembrane</keyword>
<dbReference type="EMBL" id="JADNRY010000673">
    <property type="protein sequence ID" value="KAF9030260.1"/>
    <property type="molecule type" value="Genomic_DNA"/>
</dbReference>
<accession>A0A9P5P406</accession>
<keyword evidence="3" id="KW-1185">Reference proteome</keyword>
<proteinExistence type="predicted"/>
<evidence type="ECO:0000313" key="3">
    <source>
        <dbReference type="Proteomes" id="UP000772434"/>
    </source>
</evidence>
<dbReference type="AlphaFoldDB" id="A0A9P5P406"/>
<evidence type="ECO:0000313" key="2">
    <source>
        <dbReference type="EMBL" id="KAF9030260.1"/>
    </source>
</evidence>
<gene>
    <name evidence="2" type="ORF">BDP27DRAFT_1349166</name>
</gene>
<name>A0A9P5P406_9AGAR</name>
<keyword evidence="1" id="KW-0472">Membrane</keyword>
<dbReference type="Proteomes" id="UP000772434">
    <property type="component" value="Unassembled WGS sequence"/>
</dbReference>
<dbReference type="OrthoDB" id="3220614at2759"/>
<feature type="non-terminal residue" evidence="2">
    <location>
        <position position="87"/>
    </location>
</feature>
<keyword evidence="1" id="KW-1133">Transmembrane helix</keyword>
<dbReference type="Pfam" id="PF20414">
    <property type="entry name" value="DUF6698"/>
    <property type="match status" value="1"/>
</dbReference>
<feature type="transmembrane region" description="Helical" evidence="1">
    <location>
        <begin position="37"/>
        <end position="58"/>
    </location>
</feature>
<dbReference type="InterPro" id="IPR046521">
    <property type="entry name" value="DUF6698"/>
</dbReference>
<sequence length="87" mass="10056">MQYRKSLFKRNSDAASKWPAFLYNVDMYDLKDPERGLFRGFILYRVFYSIFFGASSAFNGKIQPKSIADKNGMQKVTGRHIAYTGVQ</sequence>
<organism evidence="2 3">
    <name type="scientific">Rhodocollybia butyracea</name>
    <dbReference type="NCBI Taxonomy" id="206335"/>
    <lineage>
        <taxon>Eukaryota</taxon>
        <taxon>Fungi</taxon>
        <taxon>Dikarya</taxon>
        <taxon>Basidiomycota</taxon>
        <taxon>Agaricomycotina</taxon>
        <taxon>Agaricomycetes</taxon>
        <taxon>Agaricomycetidae</taxon>
        <taxon>Agaricales</taxon>
        <taxon>Marasmiineae</taxon>
        <taxon>Omphalotaceae</taxon>
        <taxon>Rhodocollybia</taxon>
    </lineage>
</organism>